<dbReference type="Pfam" id="PF17782">
    <property type="entry name" value="WHD_DprA"/>
    <property type="match status" value="1"/>
</dbReference>
<dbReference type="EMBL" id="MGHD01000018">
    <property type="protein sequence ID" value="OGM59611.1"/>
    <property type="molecule type" value="Genomic_DNA"/>
</dbReference>
<sequence>MTEREYLVVLYTYTYFGPARTKLLISFFGSAKSVWGASKLKLTKTGIKTVVVDNFIQYRKNFDLANYFSRLKRGFYQFVTINDSNYPKNLKDLDDAPLVLYIKGKILPSDINAVSIVGSRKMTSYGREVTTRFASELASLGVTIVSGLAFGVDAMAHKVCLEHGGRTIAVLASGLDIITPKSNFFLAREIIRRGGAIVSEYPLGYPPLRTNFPNRNRVISGLSKAVIVIEGAKKSGTLLTASAAAEQGRPVFAVPGQITSPLSEAPNFLIQNGAKMATSSKDILEELNMQLKVDLETLENLMPSTPDEKKLLEILANEPLHLNEIARISSLKVSSVSANLSVMELKGMVKNVGNGIYKKI</sequence>
<name>A0A1F8B6F3_9BACT</name>
<dbReference type="Gene3D" id="1.10.10.10">
    <property type="entry name" value="Winged helix-like DNA-binding domain superfamily/Winged helix DNA-binding domain"/>
    <property type="match status" value="1"/>
</dbReference>
<evidence type="ECO:0000313" key="4">
    <source>
        <dbReference type="EMBL" id="OGM59611.1"/>
    </source>
</evidence>
<dbReference type="InterPro" id="IPR036390">
    <property type="entry name" value="WH_DNA-bd_sf"/>
</dbReference>
<comment type="caution">
    <text evidence="4">The sequence shown here is derived from an EMBL/GenBank/DDBJ whole genome shotgun (WGS) entry which is preliminary data.</text>
</comment>
<evidence type="ECO:0000256" key="1">
    <source>
        <dbReference type="ARBA" id="ARBA00006525"/>
    </source>
</evidence>
<dbReference type="Proteomes" id="UP000176404">
    <property type="component" value="Unassembled WGS sequence"/>
</dbReference>
<evidence type="ECO:0000259" key="2">
    <source>
        <dbReference type="Pfam" id="PF02481"/>
    </source>
</evidence>
<dbReference type="STRING" id="1802517.A2892_04675"/>
<dbReference type="Gene3D" id="3.40.50.450">
    <property type="match status" value="1"/>
</dbReference>
<dbReference type="InterPro" id="IPR041614">
    <property type="entry name" value="DprA_WH"/>
</dbReference>
<dbReference type="GO" id="GO:0009294">
    <property type="term" value="P:DNA-mediated transformation"/>
    <property type="evidence" value="ECO:0007669"/>
    <property type="project" value="InterPro"/>
</dbReference>
<dbReference type="InterPro" id="IPR057666">
    <property type="entry name" value="DrpA_SLOG"/>
</dbReference>
<protein>
    <submittedName>
        <fullName evidence="4">DNA protecting protein DprA</fullName>
    </submittedName>
</protein>
<accession>A0A1F8B6F3</accession>
<dbReference type="PANTHER" id="PTHR43022">
    <property type="entry name" value="PROTEIN SMF"/>
    <property type="match status" value="1"/>
</dbReference>
<evidence type="ECO:0000259" key="3">
    <source>
        <dbReference type="Pfam" id="PF17782"/>
    </source>
</evidence>
<dbReference type="PANTHER" id="PTHR43022:SF1">
    <property type="entry name" value="PROTEIN SMF"/>
    <property type="match status" value="1"/>
</dbReference>
<dbReference type="SUPFAM" id="SSF46785">
    <property type="entry name" value="Winged helix' DNA-binding domain"/>
    <property type="match status" value="1"/>
</dbReference>
<dbReference type="AlphaFoldDB" id="A0A1F8B6F3"/>
<reference evidence="4 5" key="1">
    <citation type="journal article" date="2016" name="Nat. Commun.">
        <title>Thousands of microbial genomes shed light on interconnected biogeochemical processes in an aquifer system.</title>
        <authorList>
            <person name="Anantharaman K."/>
            <person name="Brown C.T."/>
            <person name="Hug L.A."/>
            <person name="Sharon I."/>
            <person name="Castelle C.J."/>
            <person name="Probst A.J."/>
            <person name="Thomas B.C."/>
            <person name="Singh A."/>
            <person name="Wilkins M.J."/>
            <person name="Karaoz U."/>
            <person name="Brodie E.L."/>
            <person name="Williams K.H."/>
            <person name="Hubbard S.S."/>
            <person name="Banfield J.F."/>
        </authorList>
    </citation>
    <scope>NUCLEOTIDE SEQUENCE [LARGE SCALE GENOMIC DNA]</scope>
</reference>
<feature type="domain" description="DprA winged helix" evidence="3">
    <location>
        <begin position="302"/>
        <end position="352"/>
    </location>
</feature>
<organism evidence="4 5">
    <name type="scientific">Candidatus Woesebacteria bacterium RIFCSPLOWO2_01_FULL_39_10b</name>
    <dbReference type="NCBI Taxonomy" id="1802517"/>
    <lineage>
        <taxon>Bacteria</taxon>
        <taxon>Candidatus Woeseibacteriota</taxon>
    </lineage>
</organism>
<dbReference type="SUPFAM" id="SSF102405">
    <property type="entry name" value="MCP/YpsA-like"/>
    <property type="match status" value="1"/>
</dbReference>
<dbReference type="InterPro" id="IPR036388">
    <property type="entry name" value="WH-like_DNA-bd_sf"/>
</dbReference>
<evidence type="ECO:0000313" key="5">
    <source>
        <dbReference type="Proteomes" id="UP000176404"/>
    </source>
</evidence>
<gene>
    <name evidence="4" type="ORF">A2892_04675</name>
</gene>
<comment type="similarity">
    <text evidence="1">Belongs to the DprA/Smf family.</text>
</comment>
<dbReference type="Pfam" id="PF02481">
    <property type="entry name" value="DNA_processg_A"/>
    <property type="match status" value="1"/>
</dbReference>
<feature type="domain" description="Smf/DprA SLOG" evidence="2">
    <location>
        <begin position="77"/>
        <end position="287"/>
    </location>
</feature>
<dbReference type="InterPro" id="IPR003488">
    <property type="entry name" value="DprA"/>
</dbReference>
<dbReference type="NCBIfam" id="TIGR00732">
    <property type="entry name" value="dprA"/>
    <property type="match status" value="1"/>
</dbReference>
<proteinExistence type="inferred from homology"/>